<dbReference type="EMBL" id="AE014298">
    <property type="protein sequence ID" value="AAN09522.1"/>
    <property type="molecule type" value="Genomic_DNA"/>
</dbReference>
<dbReference type="BioGRID-ORCS" id="33071">
    <property type="hits" value="0 hits in 1 CRISPR screen"/>
</dbReference>
<dbReference type="Bgee" id="FBgn0031139">
    <property type="expression patterns" value="Expressed in early elongation stage spermatid (Drosophila) in testis and 15 other cell types or tissues"/>
</dbReference>
<name>Q8IQ43_DROME</name>
<sequence length="764" mass="87067">MAKKFCYSEKKTLARIKKKQNHRGVPDSQFENGQDAEEEDGDGGKAMGPEMAPQKLGILKNLANGYLKLVHEIETHLCLPAPRMVEAKPEREVGGKTDQNTEIEEEISQSSEDTTHPGIGFVNLYRRNTHFECLGIPLTSLELFSMERQRNADTEEPASLKSLDERLSKETEWVPERNISNEADYDPLEKVNIIENTSKSTLIPRKPDINKFIQKIKGKTVLDQETDAMLNEEHENQCSTIEPYQDLPKFQSRSTGSHLKNPKSMQSYKCGIFPAKYTTKKIKSLCPKIREVDNCSETTKHRCHIDFRNVGGPKSSRFKNKSRNTMINESMLFPSSSICPCRPEGESKRCYPDKTIALHGGSGPKAAIPSALKTHLCSSDSEMFGGSHDPNPVESSSMKVSGNSTPDKLCLKKSISPIVKSDFEPLEPLRSDDSFTEAWMNSNFKRVQNQQDLRIGGLYRRGEKLKFQPIDRLDAGWVGLPLFKDSEESLERTQYFVTEFDKLSHADKVQDIELRMSQLRWLHATSDHEYRQHFRKQRIPFKKVLTNSVQYACPLNNDECPAVMNDTLLAHFVSRHLDEPGKELREIFEGEQMLMIFSPRAFQLAKTECISVLGYGGVRNKPCTLPAVRFMLTPNSGLPEAYDHFDGHLPLLVMICRNPMGTVEGRKERFEGLEDEDTLALWMVSRDLPCPIHVAMTVLSRRLDITRSSIMKVRGLHKSQDPLDFMLSNKNYMRLSNHDLRVLTNDHREPIYLEIVVKEYVDIP</sequence>
<dbReference type="OMA" id="FVMICRN"/>
<dbReference type="RefSeq" id="NP_728371.1">
    <property type="nucleotide sequence ID" value="NM_167718.2"/>
</dbReference>
<feature type="domain" description="DUF4729" evidence="2">
    <location>
        <begin position="552"/>
        <end position="746"/>
    </location>
</feature>
<dbReference type="PhylomeDB" id="Q8IQ43"/>
<reference evidence="3 5" key="5">
    <citation type="journal article" date="2002" name="Genome Biol.">
        <title>Heterochromatic sequences in a Drosophila whole-genome shotgun assembly.</title>
        <authorList>
            <person name="Hoskins R.A."/>
            <person name="Smith C.D."/>
            <person name="Carlson J.W."/>
            <person name="Carvalho A.B."/>
            <person name="Halpern A."/>
            <person name="Kaminker J.S."/>
            <person name="Kennedy C."/>
            <person name="Mungall C.J."/>
            <person name="Sullivan B.A."/>
            <person name="Sutton G.G."/>
            <person name="Yasuhara J.C."/>
            <person name="Wakimoto B.T."/>
            <person name="Myers E.W."/>
            <person name="Celniker S.E."/>
            <person name="Rubin G.M."/>
            <person name="Karpen G.H."/>
        </authorList>
    </citation>
    <scope>NUCLEOTIDE SEQUENCE [LARGE SCALE GENOMIC DNA]</scope>
    <source>
        <strain evidence="5">Berkeley</strain>
    </source>
</reference>
<evidence type="ECO:0000313" key="4">
    <source>
        <dbReference type="FlyBase" id="FBgn0031139"/>
    </source>
</evidence>
<dbReference type="ExpressionAtlas" id="Q8IQ43">
    <property type="expression patterns" value="baseline and differential"/>
</dbReference>
<gene>
    <name evidence="3" type="primary">Dmel\CG11227</name>
    <name evidence="3 4" type="ORF">CG11227</name>
    <name evidence="3" type="ORF">Dmel_CG11227</name>
</gene>
<protein>
    <submittedName>
        <fullName evidence="3">Uncharacterized protein, isoform B</fullName>
    </submittedName>
</protein>
<dbReference type="AlphaFoldDB" id="Q8IQ43"/>
<reference evidence="3 5" key="7">
    <citation type="journal article" date="2007" name="Science">
        <title>The Release 5.1 annotation of Drosophila melanogaster heterochromatin.</title>
        <authorList>
            <person name="Smith C.D."/>
            <person name="Shu S."/>
            <person name="Mungall C.J."/>
            <person name="Karpen G.H."/>
        </authorList>
    </citation>
    <scope>NUCLEOTIDE SEQUENCE [LARGE SCALE GENOMIC DNA]</scope>
    <source>
        <strain evidence="5">Berkeley</strain>
    </source>
</reference>
<keyword evidence="5" id="KW-1185">Reference proteome</keyword>
<dbReference type="Proteomes" id="UP000000803">
    <property type="component" value="Chromosome X"/>
</dbReference>
<dbReference type="InParanoid" id="Q8IQ43"/>
<evidence type="ECO:0000259" key="2">
    <source>
        <dbReference type="Pfam" id="PF15866"/>
    </source>
</evidence>
<dbReference type="AGR" id="FB:FBgn0031139"/>
<reference evidence="3 5" key="10">
    <citation type="journal article" date="2015" name="G3 (Bethesda)">
        <title>Gene Model Annotations for Drosophila melanogaster: The Rule-Benders.</title>
        <authorList>
            <consortium name="FlyBase Consortium"/>
            <person name="Crosby M.A."/>
            <person name="Gramates L.S."/>
            <person name="Dos Santos G."/>
            <person name="Matthews B.B."/>
            <person name="St Pierre S.E."/>
            <person name="Zhou P."/>
            <person name="Schroeder A.J."/>
            <person name="Falls K."/>
            <person name="Emmert D.B."/>
            <person name="Russo S.M."/>
            <person name="Gelbart W.M."/>
            <person name="null"/>
        </authorList>
    </citation>
    <scope>NUCLEOTIDE SEQUENCE [LARGE SCALE GENOMIC DNA]</scope>
    <source>
        <strain evidence="5">Berkeley</strain>
    </source>
</reference>
<dbReference type="Pfam" id="PF15866">
    <property type="entry name" value="DUF4729"/>
    <property type="match status" value="1"/>
</dbReference>
<dbReference type="FlyBase" id="FBgn0031139">
    <property type="gene designation" value="CG11227"/>
</dbReference>
<evidence type="ECO:0000313" key="5">
    <source>
        <dbReference type="Proteomes" id="UP000000803"/>
    </source>
</evidence>
<dbReference type="GeneID" id="33071"/>
<dbReference type="InterPro" id="IPR031732">
    <property type="entry name" value="DUF4729"/>
</dbReference>
<reference evidence="3 5" key="2">
    <citation type="journal article" date="2002" name="Genome Biol.">
        <title>Finishing a whole-genome shotgun: release 3 of the Drosophila melanogaster euchromatic genome sequence.</title>
        <authorList>
            <person name="Celniker S.E."/>
            <person name="Wheeler D.A."/>
            <person name="Kronmiller B."/>
            <person name="Carlson J.W."/>
            <person name="Halpern A."/>
            <person name="Patel S."/>
            <person name="Adams M."/>
            <person name="Champe M."/>
            <person name="Dugan S.P."/>
            <person name="Frise E."/>
            <person name="Hodgson A."/>
            <person name="George R.A."/>
            <person name="Hoskins R.A."/>
            <person name="Laverty T."/>
            <person name="Muzny D.M."/>
            <person name="Nelson C.R."/>
            <person name="Pacleb J.M."/>
            <person name="Park S."/>
            <person name="Pfeiffer B.D."/>
            <person name="Richards S."/>
            <person name="Sodergren E.J."/>
            <person name="Svirskas R."/>
            <person name="Tabor P.E."/>
            <person name="Wan K."/>
            <person name="Stapleton M."/>
            <person name="Sutton G.G."/>
            <person name="Venter C."/>
            <person name="Weinstock G."/>
            <person name="Scherer S.E."/>
            <person name="Myers E.W."/>
            <person name="Gibbs R.A."/>
            <person name="Rubin G.M."/>
        </authorList>
    </citation>
    <scope>NUCLEOTIDE SEQUENCE [LARGE SCALE GENOMIC DNA]</scope>
    <source>
        <strain evidence="5">Berkeley</strain>
    </source>
</reference>
<feature type="region of interest" description="Disordered" evidence="1">
    <location>
        <begin position="88"/>
        <end position="115"/>
    </location>
</feature>
<feature type="region of interest" description="Disordered" evidence="1">
    <location>
        <begin position="383"/>
        <end position="404"/>
    </location>
</feature>
<accession>Q8IQ43</accession>
<reference evidence="3 5" key="3">
    <citation type="journal article" date="2002" name="Genome Biol.">
        <title>Annotation of the Drosophila melanogaster euchromatic genome: a systematic review.</title>
        <authorList>
            <person name="Misra S."/>
            <person name="Crosby M.A."/>
            <person name="Mungall C.J."/>
            <person name="Matthews B.B."/>
            <person name="Campbell K.S."/>
            <person name="Hradecky P."/>
            <person name="Huang Y."/>
            <person name="Kaminker J.S."/>
            <person name="Millburn G.H."/>
            <person name="Prochnik S.E."/>
            <person name="Smith C.D."/>
            <person name="Tupy J.L."/>
            <person name="Whitfied E.J."/>
            <person name="Bayraktaroglu L."/>
            <person name="Berman B.P."/>
            <person name="Bettencourt B.R."/>
            <person name="Celniker S.E."/>
            <person name="de Grey A.D."/>
            <person name="Drysdale R.A."/>
            <person name="Harris N.L."/>
            <person name="Richter J."/>
            <person name="Russo S."/>
            <person name="Schroeder A.J."/>
            <person name="Shu S.Q."/>
            <person name="Stapleton M."/>
            <person name="Yamada C."/>
            <person name="Ashburner M."/>
            <person name="Gelbart W.M."/>
            <person name="Rubin G.M."/>
            <person name="Lewis S.E."/>
        </authorList>
    </citation>
    <scope>GENOME REANNOTATION</scope>
    <source>
        <strain evidence="5">Berkeley</strain>
    </source>
</reference>
<reference evidence="3 5" key="8">
    <citation type="journal article" date="2007" name="Science">
        <title>Sequence finishing and mapping of Drosophila melanogaster heterochromatin.</title>
        <authorList>
            <person name="Hoskins R.A."/>
            <person name="Carlson J.W."/>
            <person name="Kennedy C."/>
            <person name="Acevedo D."/>
            <person name="Evans-Holm M."/>
            <person name="Frise E."/>
            <person name="Wan K.H."/>
            <person name="Park S."/>
            <person name="Mendez-Lago M."/>
            <person name="Rossi F."/>
            <person name="Villasante A."/>
            <person name="Dimitri P."/>
            <person name="Karpen G.H."/>
            <person name="Celniker S.E."/>
        </authorList>
    </citation>
    <scope>NUCLEOTIDE SEQUENCE [LARGE SCALE GENOMIC DNA]</scope>
    <source>
        <strain evidence="5">Berkeley</strain>
    </source>
</reference>
<feature type="region of interest" description="Disordered" evidence="1">
    <location>
        <begin position="16"/>
        <end position="51"/>
    </location>
</feature>
<dbReference type="VEuPathDB" id="VectorBase:FBgn0031139"/>
<evidence type="ECO:0000313" key="3">
    <source>
        <dbReference type="EMBL" id="AAN09522.1"/>
    </source>
</evidence>
<reference evidence="3 5" key="11">
    <citation type="journal article" date="2015" name="Genome Res.">
        <title>The Release 6 reference sequence of the Drosophila melanogaster genome.</title>
        <authorList>
            <person name="Hoskins R.A."/>
            <person name="Carlson J.W."/>
            <person name="Wan K.H."/>
            <person name="Park S."/>
            <person name="Mendez I."/>
            <person name="Galle S.E."/>
            <person name="Booth B.W."/>
            <person name="Pfeiffer B.D."/>
            <person name="George R.A."/>
            <person name="Svirskas R."/>
            <person name="Krzywinski M."/>
            <person name="Schein J."/>
            <person name="Accardo M.C."/>
            <person name="Damia E."/>
            <person name="Messina G."/>
            <person name="Mendez-Lago M."/>
            <person name="de Pablos B."/>
            <person name="Demakova O.V."/>
            <person name="Andreyeva E.N."/>
            <person name="Boldyreva L.V."/>
            <person name="Marra M."/>
            <person name="Carvalho A.B."/>
            <person name="Dimitri P."/>
            <person name="Villasante A."/>
            <person name="Zhimulev I.F."/>
            <person name="Rubin G.M."/>
            <person name="Karpen G.H."/>
            <person name="Celniker S.E."/>
        </authorList>
    </citation>
    <scope>NUCLEOTIDE SEQUENCE [LARGE SCALE GENOMIC DNA]</scope>
    <source>
        <strain evidence="5">Berkeley</strain>
    </source>
</reference>
<reference evidence="3 5" key="6">
    <citation type="journal article" date="2005" name="PLoS Comput. Biol.">
        <title>Combined evidence annotation of transposable elements in genome sequences.</title>
        <authorList>
            <person name="Quesneville H."/>
            <person name="Bergman C.M."/>
            <person name="Andrieu O."/>
            <person name="Autard D."/>
            <person name="Nouaud D."/>
            <person name="Ashburner M."/>
            <person name="Anxolabehere D."/>
        </authorList>
    </citation>
    <scope>NUCLEOTIDE SEQUENCE [LARGE SCALE GENOMIC DNA]</scope>
    <source>
        <strain evidence="5">Berkeley</strain>
    </source>
</reference>
<evidence type="ECO:0000256" key="1">
    <source>
        <dbReference type="SAM" id="MobiDB-lite"/>
    </source>
</evidence>
<dbReference type="PaxDb" id="7227-FBpp0076966"/>
<reference evidence="3 5" key="1">
    <citation type="journal article" date="2000" name="Science">
        <title>The genome sequence of Drosophila melanogaster.</title>
        <authorList>
            <person name="Adams M.D."/>
            <person name="Celniker S.E."/>
            <person name="Holt R.A."/>
            <person name="Evans C.A."/>
            <person name="Gocayne J.D."/>
            <person name="Amanatides P.G."/>
            <person name="Scherer S.E."/>
            <person name="Li P.W."/>
            <person name="Hoskins R.A."/>
            <person name="Galle R.F."/>
            <person name="George R.A."/>
            <person name="Lewis S.E."/>
            <person name="Richards S."/>
            <person name="Ashburner M."/>
            <person name="Henderson S.N."/>
            <person name="Sutton G.G."/>
            <person name="Wortman J.R."/>
            <person name="Yandell M.D."/>
            <person name="Zhang Q."/>
            <person name="Chen L.X."/>
            <person name="Brandon R.C."/>
            <person name="Rogers Y.H."/>
            <person name="Blazej R.G."/>
            <person name="Champe M."/>
            <person name="Pfeiffer B.D."/>
            <person name="Wan K.H."/>
            <person name="Doyle C."/>
            <person name="Baxter E.G."/>
            <person name="Helt G."/>
            <person name="Nelson C.R."/>
            <person name="Gabor G.L."/>
            <person name="Abril J.F."/>
            <person name="Agbayani A."/>
            <person name="An H.J."/>
            <person name="Andrews-Pfannkoch C."/>
            <person name="Baldwin D."/>
            <person name="Ballew R.M."/>
            <person name="Basu A."/>
            <person name="Baxendale J."/>
            <person name="Bayraktaroglu L."/>
            <person name="Beasley E.M."/>
            <person name="Beeson K.Y."/>
            <person name="Benos P.V."/>
            <person name="Berman B.P."/>
            <person name="Bhandari D."/>
            <person name="Bolshakov S."/>
            <person name="Borkova D."/>
            <person name="Botchan M.R."/>
            <person name="Bouck J."/>
            <person name="Brokstein P."/>
            <person name="Brottier P."/>
            <person name="Burtis K.C."/>
            <person name="Busam D.A."/>
            <person name="Butler H."/>
            <person name="Cadieu E."/>
            <person name="Center A."/>
            <person name="Chandra I."/>
            <person name="Cherry J.M."/>
            <person name="Cawley S."/>
            <person name="Dahlke C."/>
            <person name="Davenport L.B."/>
            <person name="Davies P."/>
            <person name="de Pablos B."/>
            <person name="Delcher A."/>
            <person name="Deng Z."/>
            <person name="Mays A.D."/>
            <person name="Dew I."/>
            <person name="Dietz S.M."/>
            <person name="Dodson K."/>
            <person name="Doup L.E."/>
            <person name="Downes M."/>
            <person name="Dugan-Rocha S."/>
            <person name="Dunkov B.C."/>
            <person name="Dunn P."/>
            <person name="Durbin K.J."/>
            <person name="Evangelista C.C."/>
            <person name="Ferraz C."/>
            <person name="Ferriera S."/>
            <person name="Fleischmann W."/>
            <person name="Fosler C."/>
            <person name="Gabrielian A.E."/>
            <person name="Garg N.S."/>
            <person name="Gelbart W.M."/>
            <person name="Glasser K."/>
            <person name="Glodek A."/>
            <person name="Gong F."/>
            <person name="Gorrell J.H."/>
            <person name="Gu Z."/>
            <person name="Guan P."/>
            <person name="Harris M."/>
            <person name="Harris N.L."/>
            <person name="Harvey D."/>
            <person name="Heiman T.J."/>
            <person name="Hernandez J.R."/>
            <person name="Houck J."/>
            <person name="Hostin D."/>
            <person name="Houston K.A."/>
            <person name="Howland T.J."/>
            <person name="Wei M.H."/>
            <person name="Ibegwam C."/>
            <person name="Jalali M."/>
            <person name="Kalush F."/>
            <person name="Karpen G.H."/>
            <person name="Ke Z."/>
            <person name="Kennison J.A."/>
            <person name="Ketchum K.A."/>
            <person name="Kimmel B.E."/>
            <person name="Kodira C.D."/>
            <person name="Kraft C."/>
            <person name="Kravitz S."/>
            <person name="Kulp D."/>
            <person name="Lai Z."/>
            <person name="Lasko P."/>
            <person name="Lei Y."/>
            <person name="Levitsky A.A."/>
            <person name="Li J."/>
            <person name="Li Z."/>
            <person name="Liang Y."/>
            <person name="Lin X."/>
            <person name="Liu X."/>
            <person name="Mattei B."/>
            <person name="McIntosh T.C."/>
            <person name="McLeod M.P."/>
            <person name="McPherson D."/>
            <person name="Merkulov G."/>
            <person name="Milshina N.V."/>
            <person name="Mobarry C."/>
            <person name="Morris J."/>
            <person name="Moshrefi A."/>
            <person name="Mount S.M."/>
            <person name="Moy M."/>
            <person name="Murphy B."/>
            <person name="Murphy L."/>
            <person name="Muzny D.M."/>
            <person name="Nelson D.L."/>
            <person name="Nelson D.R."/>
            <person name="Nelson K.A."/>
            <person name="Nixon K."/>
            <person name="Nusskern D.R."/>
            <person name="Pacleb J.M."/>
            <person name="Palazzolo M."/>
            <person name="Pittman G.S."/>
            <person name="Pan S."/>
            <person name="Pollard J."/>
            <person name="Puri V."/>
            <person name="Reese M.G."/>
            <person name="Reinert K."/>
            <person name="Remington K."/>
            <person name="Saunders R.D."/>
            <person name="Scheeler F."/>
            <person name="Shen H."/>
            <person name="Shue B.C."/>
            <person name="Siden-Kiamos I."/>
            <person name="Simpson M."/>
            <person name="Skupski M.P."/>
            <person name="Smith T."/>
            <person name="Spier E."/>
            <person name="Spradling A.C."/>
            <person name="Stapleton M."/>
            <person name="Strong R."/>
            <person name="Sun E."/>
            <person name="Svirskas R."/>
            <person name="Tector C."/>
            <person name="Turner R."/>
            <person name="Venter E."/>
            <person name="Wang A.H."/>
            <person name="Wang X."/>
            <person name="Wang Z.Y."/>
            <person name="Wassarman D.A."/>
            <person name="Weinstock G.M."/>
            <person name="Weissenbach J."/>
            <person name="Williams S.M."/>
            <person name="WoodageT"/>
            <person name="Worley K.C."/>
            <person name="Wu D."/>
            <person name="Yang S."/>
            <person name="Yao Q.A."/>
            <person name="Ye J."/>
            <person name="Yeh R.F."/>
            <person name="Zaveri J.S."/>
            <person name="Zhan M."/>
            <person name="Zhang G."/>
            <person name="Zhao Q."/>
            <person name="Zheng L."/>
            <person name="Zheng X.H."/>
            <person name="Zhong F.N."/>
            <person name="Zhong W."/>
            <person name="Zhou X."/>
            <person name="Zhu S."/>
            <person name="Zhu X."/>
            <person name="Smith H.O."/>
            <person name="Gibbs R.A."/>
            <person name="Myers E.W."/>
            <person name="Rubin G.M."/>
            <person name="Venter J.C."/>
        </authorList>
    </citation>
    <scope>NUCLEOTIDE SEQUENCE [LARGE SCALE GENOMIC DNA]</scope>
    <source>
        <strain evidence="5">Berkeley</strain>
    </source>
</reference>
<reference evidence="3 5" key="4">
    <citation type="journal article" date="2002" name="Genome Biol.">
        <title>The transposable elements of the Drosophila melanogaster euchromatin: a genomics perspective.</title>
        <authorList>
            <person name="Kaminker J.S."/>
            <person name="Bergman C.M."/>
            <person name="Kronmiller B."/>
            <person name="Carlson J."/>
            <person name="Svirskas R."/>
            <person name="Patel S."/>
            <person name="Frise E."/>
            <person name="Wheeler D.A."/>
            <person name="Lewis S.E."/>
            <person name="Rubin G.M."/>
            <person name="Ashburner M."/>
            <person name="Celniker S.E."/>
        </authorList>
    </citation>
    <scope>NUCLEOTIDE SEQUENCE [LARGE SCALE GENOMIC DNA]</scope>
    <source>
        <strain evidence="5">Berkeley</strain>
    </source>
</reference>
<dbReference type="OrthoDB" id="7736976at2759"/>
<reference evidence="3 5" key="9">
    <citation type="journal article" date="2015" name="G3 (Bethesda)">
        <title>Gene Model Annotations for Drosophila melanogaster: Impact of High-Throughput Data.</title>
        <authorList>
            <consortium name="FlyBase Consortium"/>
            <person name="Matthews B.B."/>
            <person name="Dos Santos G."/>
            <person name="Crosby M.A."/>
            <person name="Emmert D.B."/>
            <person name="St Pierre S.E."/>
            <person name="Gramates L.S."/>
            <person name="Zhou P."/>
            <person name="Schroeder A.J."/>
            <person name="Falls K."/>
            <person name="Strelets V."/>
            <person name="Russo S.M."/>
            <person name="Gelbart W.M."/>
            <person name="null"/>
        </authorList>
    </citation>
    <scope>NUCLEOTIDE SEQUENCE [LARGE SCALE GENOMIC DNA]</scope>
    <source>
        <strain evidence="5">Berkeley</strain>
    </source>
</reference>
<dbReference type="UCSC" id="CG11227-RB">
    <property type="organism name" value="d. melanogaster"/>
</dbReference>
<dbReference type="eggNOG" id="ENOG502T90W">
    <property type="taxonomic scope" value="Eukaryota"/>
</dbReference>
<dbReference type="STRING" id="7227.FBpp0076966"/>
<feature type="compositionally biased region" description="Polar residues" evidence="1">
    <location>
        <begin position="393"/>
        <end position="404"/>
    </location>
</feature>
<organism evidence="3 5">
    <name type="scientific">Drosophila melanogaster</name>
    <name type="common">Fruit fly</name>
    <dbReference type="NCBI Taxonomy" id="7227"/>
    <lineage>
        <taxon>Eukaryota</taxon>
        <taxon>Metazoa</taxon>
        <taxon>Ecdysozoa</taxon>
        <taxon>Arthropoda</taxon>
        <taxon>Hexapoda</taxon>
        <taxon>Insecta</taxon>
        <taxon>Pterygota</taxon>
        <taxon>Neoptera</taxon>
        <taxon>Endopterygota</taxon>
        <taxon>Diptera</taxon>
        <taxon>Brachycera</taxon>
        <taxon>Muscomorpha</taxon>
        <taxon>Ephydroidea</taxon>
        <taxon>Drosophilidae</taxon>
        <taxon>Drosophila</taxon>
        <taxon>Sophophora</taxon>
    </lineage>
</organism>
<proteinExistence type="predicted"/>